<reference evidence="1" key="2">
    <citation type="submission" date="2022-06" db="UniProtKB">
        <authorList>
            <consortium name="EnsemblMetazoa"/>
        </authorList>
    </citation>
    <scope>IDENTIFICATION</scope>
    <source>
        <strain evidence="1">PS312</strain>
    </source>
</reference>
<dbReference type="AlphaFoldDB" id="A0A454XKV9"/>
<accession>A0A454XKV9</accession>
<dbReference type="EnsemblMetazoa" id="PPA23224.1">
    <property type="protein sequence ID" value="PPA23224.1"/>
    <property type="gene ID" value="WBGene00112778"/>
</dbReference>
<proteinExistence type="predicted"/>
<evidence type="ECO:0000313" key="2">
    <source>
        <dbReference type="Proteomes" id="UP000005239"/>
    </source>
</evidence>
<gene>
    <name evidence="1" type="primary">WBGene00112778</name>
</gene>
<accession>A0A8R1UES5</accession>
<reference evidence="2" key="1">
    <citation type="journal article" date="2008" name="Nat. Genet.">
        <title>The Pristionchus pacificus genome provides a unique perspective on nematode lifestyle and parasitism.</title>
        <authorList>
            <person name="Dieterich C."/>
            <person name="Clifton S.W."/>
            <person name="Schuster L.N."/>
            <person name="Chinwalla A."/>
            <person name="Delehaunty K."/>
            <person name="Dinkelacker I."/>
            <person name="Fulton L."/>
            <person name="Fulton R."/>
            <person name="Godfrey J."/>
            <person name="Minx P."/>
            <person name="Mitreva M."/>
            <person name="Roeseler W."/>
            <person name="Tian H."/>
            <person name="Witte H."/>
            <person name="Yang S.P."/>
            <person name="Wilson R.K."/>
            <person name="Sommer R.J."/>
        </authorList>
    </citation>
    <scope>NUCLEOTIDE SEQUENCE [LARGE SCALE GENOMIC DNA]</scope>
    <source>
        <strain evidence="2">PS312</strain>
    </source>
</reference>
<name>A0A454XKV9_PRIPA</name>
<keyword evidence="2" id="KW-1185">Reference proteome</keyword>
<protein>
    <submittedName>
        <fullName evidence="1">Uncharacterized protein</fullName>
    </submittedName>
</protein>
<evidence type="ECO:0000313" key="1">
    <source>
        <dbReference type="EnsemblMetazoa" id="PPA23224.1"/>
    </source>
</evidence>
<sequence length="142" mass="15362">MVLKNGSFRTFDNEDGNSVVWNPSTQLYDFTYSVGGSEILRLEVQSISCATPSPDSGACACTVPLNLNTAFTYSSMTAGSVLAEPTCPANYPTLKTTSIKWPTETTDAPTDVIIRCMASKWIACRKSTLESWMISDAACIQP</sequence>
<dbReference type="Proteomes" id="UP000005239">
    <property type="component" value="Unassembled WGS sequence"/>
</dbReference>
<organism evidence="1 2">
    <name type="scientific">Pristionchus pacificus</name>
    <name type="common">Parasitic nematode worm</name>
    <dbReference type="NCBI Taxonomy" id="54126"/>
    <lineage>
        <taxon>Eukaryota</taxon>
        <taxon>Metazoa</taxon>
        <taxon>Ecdysozoa</taxon>
        <taxon>Nematoda</taxon>
        <taxon>Chromadorea</taxon>
        <taxon>Rhabditida</taxon>
        <taxon>Rhabditina</taxon>
        <taxon>Diplogasteromorpha</taxon>
        <taxon>Diplogasteroidea</taxon>
        <taxon>Neodiplogasteridae</taxon>
        <taxon>Pristionchus</taxon>
    </lineage>
</organism>